<dbReference type="InterPro" id="IPR000073">
    <property type="entry name" value="AB_hydrolase_1"/>
</dbReference>
<evidence type="ECO:0000313" key="7">
    <source>
        <dbReference type="Proteomes" id="UP000635245"/>
    </source>
</evidence>
<keyword evidence="3 6" id="KW-0378">Hydrolase</keyword>
<dbReference type="InterPro" id="IPR051601">
    <property type="entry name" value="Serine_prot/Carboxylest_S33"/>
</dbReference>
<comment type="caution">
    <text evidence="6">The sequence shown here is derived from an EMBL/GenBank/DDBJ whole genome shotgun (WGS) entry which is preliminary data.</text>
</comment>
<gene>
    <name evidence="6" type="ORF">JHE00_22680</name>
</gene>
<name>A0A934QVI9_9PSEU</name>
<evidence type="ECO:0000256" key="4">
    <source>
        <dbReference type="SAM" id="SignalP"/>
    </source>
</evidence>
<dbReference type="PANTHER" id="PTHR43248">
    <property type="entry name" value="2-SUCCINYL-6-HYDROXY-2,4-CYCLOHEXADIENE-1-CARBOXYLATE SYNTHASE"/>
    <property type="match status" value="1"/>
</dbReference>
<dbReference type="PANTHER" id="PTHR43248:SF29">
    <property type="entry name" value="TRIPEPTIDYL AMINOPEPTIDASE"/>
    <property type="match status" value="1"/>
</dbReference>
<feature type="chain" id="PRO_5037918324" evidence="4">
    <location>
        <begin position="26"/>
        <end position="521"/>
    </location>
</feature>
<dbReference type="EMBL" id="JAENJH010000006">
    <property type="protein sequence ID" value="MBK1787141.1"/>
    <property type="molecule type" value="Genomic_DNA"/>
</dbReference>
<dbReference type="Pfam" id="PF00561">
    <property type="entry name" value="Abhydrolase_1"/>
    <property type="match status" value="1"/>
</dbReference>
<keyword evidence="7" id="KW-1185">Reference proteome</keyword>
<organism evidence="6 7">
    <name type="scientific">Prauserella cavernicola</name>
    <dbReference type="NCBI Taxonomy" id="2800127"/>
    <lineage>
        <taxon>Bacteria</taxon>
        <taxon>Bacillati</taxon>
        <taxon>Actinomycetota</taxon>
        <taxon>Actinomycetes</taxon>
        <taxon>Pseudonocardiales</taxon>
        <taxon>Pseudonocardiaceae</taxon>
        <taxon>Prauserella</taxon>
    </lineage>
</organism>
<dbReference type="SUPFAM" id="SSF53474">
    <property type="entry name" value="alpha/beta-Hydrolases"/>
    <property type="match status" value="1"/>
</dbReference>
<protein>
    <submittedName>
        <fullName evidence="6">Alpha/beta fold hydrolase</fullName>
    </submittedName>
</protein>
<feature type="signal peptide" evidence="4">
    <location>
        <begin position="1"/>
        <end position="25"/>
    </location>
</feature>
<proteinExistence type="inferred from homology"/>
<evidence type="ECO:0000256" key="3">
    <source>
        <dbReference type="ARBA" id="ARBA00022801"/>
    </source>
</evidence>
<dbReference type="AlphaFoldDB" id="A0A934QVI9"/>
<accession>A0A934QVI9</accession>
<dbReference type="Proteomes" id="UP000635245">
    <property type="component" value="Unassembled WGS sequence"/>
</dbReference>
<evidence type="ECO:0000256" key="2">
    <source>
        <dbReference type="ARBA" id="ARBA00022729"/>
    </source>
</evidence>
<dbReference type="RefSeq" id="WP_200321458.1">
    <property type="nucleotide sequence ID" value="NZ_JAENJH010000006.1"/>
</dbReference>
<dbReference type="PROSITE" id="PS51257">
    <property type="entry name" value="PROKAR_LIPOPROTEIN"/>
    <property type="match status" value="1"/>
</dbReference>
<sequence>MQRRSIPMALAAVGLPLLLVATACGQPDPAGEPEATASSAPDLTQFHDQQLTFEPCAPYATTAADEALFANDRFDCARMQVPLDYDDPDGPRAEIALLRMKAKGERIGSLVVNPGGPGGSGMSHTATMAPTWDPMAIGERFDIVGFDPRGVGATTPRVDCFTNAEDDRGEGFNGTLLPEDVPDAQAAEEIAQRCADSAGGEQALVNIGTRDTVQDLDVLRAALGDEQLSFLGYSYGTELGAVYAESFPDNVRAMLLDGAVDPELSDAEFTVSQAVGIQGAFDAMAAQCASTPDCPLGTDPARAVEAYHALLRPLQDNPLPTTDGRGLTYESAATGVFSGLYSEKLFPVVLRGLTEAADGRGDLLLALHDQYAQRGSDGRHGSLIEAFRSIRCMDWERRTPADQADLLRQVREASPIMDDGNPVSESYHECAAWPEPPSRTGPFITGDVDVPPILVTSVTDDPATPHQGGINMARILDGTLLTVDGAQHGAALLGQSPCVDQIATDYLIDLTLPPAEARCDL</sequence>
<evidence type="ECO:0000256" key="1">
    <source>
        <dbReference type="ARBA" id="ARBA00010088"/>
    </source>
</evidence>
<evidence type="ECO:0000259" key="5">
    <source>
        <dbReference type="Pfam" id="PF00561"/>
    </source>
</evidence>
<feature type="domain" description="AB hydrolase-1" evidence="5">
    <location>
        <begin position="110"/>
        <end position="492"/>
    </location>
</feature>
<keyword evidence="2 4" id="KW-0732">Signal</keyword>
<dbReference type="InterPro" id="IPR029058">
    <property type="entry name" value="AB_hydrolase_fold"/>
</dbReference>
<dbReference type="GO" id="GO:0016787">
    <property type="term" value="F:hydrolase activity"/>
    <property type="evidence" value="ECO:0007669"/>
    <property type="project" value="UniProtKB-KW"/>
</dbReference>
<dbReference type="Gene3D" id="3.40.50.1820">
    <property type="entry name" value="alpha/beta hydrolase"/>
    <property type="match status" value="1"/>
</dbReference>
<evidence type="ECO:0000313" key="6">
    <source>
        <dbReference type="EMBL" id="MBK1787141.1"/>
    </source>
</evidence>
<comment type="similarity">
    <text evidence="1">Belongs to the peptidase S33 family.</text>
</comment>
<reference evidence="6" key="1">
    <citation type="submission" date="2020-12" db="EMBL/GenBank/DDBJ databases">
        <title>Prauserella sp. ASG 168, a novel actinomycete isolated from cave rock.</title>
        <authorList>
            <person name="Suriyachadkun C."/>
        </authorList>
    </citation>
    <scope>NUCLEOTIDE SEQUENCE</scope>
    <source>
        <strain evidence="6">ASG 168</strain>
    </source>
</reference>